<keyword evidence="6" id="KW-1133">Transmembrane helix</keyword>
<comment type="similarity">
    <text evidence="1 5">Belongs to the peptidase S41A family.</text>
</comment>
<feature type="domain" description="PDZ" evidence="7">
    <location>
        <begin position="120"/>
        <end position="188"/>
    </location>
</feature>
<evidence type="ECO:0000313" key="8">
    <source>
        <dbReference type="EMBL" id="MCA9383336.1"/>
    </source>
</evidence>
<keyword evidence="2 5" id="KW-0645">Protease</keyword>
<keyword evidence="6" id="KW-0472">Membrane</keyword>
<dbReference type="Pfam" id="PF03572">
    <property type="entry name" value="Peptidase_S41"/>
    <property type="match status" value="1"/>
</dbReference>
<evidence type="ECO:0000313" key="9">
    <source>
        <dbReference type="Proteomes" id="UP000783287"/>
    </source>
</evidence>
<dbReference type="InterPro" id="IPR029045">
    <property type="entry name" value="ClpP/crotonase-like_dom_sf"/>
</dbReference>
<dbReference type="Gene3D" id="3.90.226.10">
    <property type="entry name" value="2-enoyl-CoA Hydratase, Chain A, domain 1"/>
    <property type="match status" value="1"/>
</dbReference>
<accession>A0A955RIW4</accession>
<sequence length="413" mass="45794">MRASNIKETTPSSNNTLPKLLLWFIVFIGVFLVGFFVGKIDLEQIVTNKDSSRPDYIVNGDLKESYNEVDVNILWEVWRKLEEEYIEPDIDGQQLLYGAAKGLVDGLDDRYTTFLDPQETEEYFSSNKGEFEGIGATLKQDGDYVAVESPLDGSPAEKAGLQPNDIILEVDGEDISGVNVYEAAATIRGEAGTEVALTIYRPSDSSQFEVNITRGKIDLDNIVFSELEDGIVEIKIYKFTEESVEAFNRQWDGVVEQTLAADPNGIVIDLRNNPGGYVAAVEYVLGEFLEKGEITFMEEDKFGNREVYEVSRTGKLTDIPIVVIVNEGSASASEIFAGAIQDHNRGQIIGMPTVGKGVEQRLISLSDGSTLQVVFQKWLTPKGTNISSEDPIHPDVEIEDRDEQDQKALEILK</sequence>
<evidence type="ECO:0000256" key="4">
    <source>
        <dbReference type="ARBA" id="ARBA00022825"/>
    </source>
</evidence>
<dbReference type="PANTHER" id="PTHR32060">
    <property type="entry name" value="TAIL-SPECIFIC PROTEASE"/>
    <property type="match status" value="1"/>
</dbReference>
<dbReference type="GO" id="GO:0006508">
    <property type="term" value="P:proteolysis"/>
    <property type="evidence" value="ECO:0007669"/>
    <property type="project" value="UniProtKB-KW"/>
</dbReference>
<evidence type="ECO:0000256" key="3">
    <source>
        <dbReference type="ARBA" id="ARBA00022801"/>
    </source>
</evidence>
<comment type="caution">
    <text evidence="8">The sequence shown here is derived from an EMBL/GenBank/DDBJ whole genome shotgun (WGS) entry which is preliminary data.</text>
</comment>
<dbReference type="EMBL" id="JAGQLK010000056">
    <property type="protein sequence ID" value="MCA9383336.1"/>
    <property type="molecule type" value="Genomic_DNA"/>
</dbReference>
<feature type="transmembrane region" description="Helical" evidence="6">
    <location>
        <begin position="20"/>
        <end position="38"/>
    </location>
</feature>
<dbReference type="Gene3D" id="3.30.750.44">
    <property type="match status" value="1"/>
</dbReference>
<dbReference type="GO" id="GO:0030288">
    <property type="term" value="C:outer membrane-bounded periplasmic space"/>
    <property type="evidence" value="ECO:0007669"/>
    <property type="project" value="TreeGrafter"/>
</dbReference>
<gene>
    <name evidence="8" type="ORF">KC909_03145</name>
</gene>
<evidence type="ECO:0000256" key="1">
    <source>
        <dbReference type="ARBA" id="ARBA00009179"/>
    </source>
</evidence>
<dbReference type="CDD" id="cd07560">
    <property type="entry name" value="Peptidase_S41_CPP"/>
    <property type="match status" value="1"/>
</dbReference>
<dbReference type="GO" id="GO:0008236">
    <property type="term" value="F:serine-type peptidase activity"/>
    <property type="evidence" value="ECO:0007669"/>
    <property type="project" value="UniProtKB-KW"/>
</dbReference>
<dbReference type="InterPro" id="IPR004447">
    <property type="entry name" value="Peptidase_S41A"/>
</dbReference>
<keyword evidence="3 5" id="KW-0378">Hydrolase</keyword>
<dbReference type="AlphaFoldDB" id="A0A955RIW4"/>
<dbReference type="InterPro" id="IPR001478">
    <property type="entry name" value="PDZ"/>
</dbReference>
<dbReference type="Proteomes" id="UP000783287">
    <property type="component" value="Unassembled WGS sequence"/>
</dbReference>
<dbReference type="CDD" id="cd06782">
    <property type="entry name" value="cpPDZ_CPP-like"/>
    <property type="match status" value="1"/>
</dbReference>
<dbReference type="GO" id="GO:0007165">
    <property type="term" value="P:signal transduction"/>
    <property type="evidence" value="ECO:0007669"/>
    <property type="project" value="TreeGrafter"/>
</dbReference>
<dbReference type="GO" id="GO:0004175">
    <property type="term" value="F:endopeptidase activity"/>
    <property type="evidence" value="ECO:0007669"/>
    <property type="project" value="TreeGrafter"/>
</dbReference>
<organism evidence="8 9">
    <name type="scientific">Candidatus Dojkabacteria bacterium</name>
    <dbReference type="NCBI Taxonomy" id="2099670"/>
    <lineage>
        <taxon>Bacteria</taxon>
        <taxon>Candidatus Dojkabacteria</taxon>
    </lineage>
</organism>
<dbReference type="NCBIfam" id="TIGR00225">
    <property type="entry name" value="prc"/>
    <property type="match status" value="1"/>
</dbReference>
<dbReference type="FunFam" id="2.30.42.10:FF:000063">
    <property type="entry name" value="Peptidase, S41 family"/>
    <property type="match status" value="1"/>
</dbReference>
<dbReference type="Pfam" id="PF00595">
    <property type="entry name" value="PDZ"/>
    <property type="match status" value="1"/>
</dbReference>
<name>A0A955RIW4_9BACT</name>
<dbReference type="PANTHER" id="PTHR32060:SF30">
    <property type="entry name" value="CARBOXY-TERMINAL PROCESSING PROTEASE CTPA"/>
    <property type="match status" value="1"/>
</dbReference>
<keyword evidence="4 5" id="KW-0720">Serine protease</keyword>
<protein>
    <submittedName>
        <fullName evidence="8">S41 family peptidase</fullName>
    </submittedName>
</protein>
<proteinExistence type="inferred from homology"/>
<dbReference type="SUPFAM" id="SSF50156">
    <property type="entry name" value="PDZ domain-like"/>
    <property type="match status" value="1"/>
</dbReference>
<dbReference type="PROSITE" id="PS50106">
    <property type="entry name" value="PDZ"/>
    <property type="match status" value="1"/>
</dbReference>
<evidence type="ECO:0000256" key="6">
    <source>
        <dbReference type="SAM" id="Phobius"/>
    </source>
</evidence>
<dbReference type="SMART" id="SM00245">
    <property type="entry name" value="TSPc"/>
    <property type="match status" value="1"/>
</dbReference>
<evidence type="ECO:0000259" key="7">
    <source>
        <dbReference type="PROSITE" id="PS50106"/>
    </source>
</evidence>
<evidence type="ECO:0000256" key="2">
    <source>
        <dbReference type="ARBA" id="ARBA00022670"/>
    </source>
</evidence>
<evidence type="ECO:0000256" key="5">
    <source>
        <dbReference type="RuleBase" id="RU004404"/>
    </source>
</evidence>
<reference evidence="8" key="2">
    <citation type="journal article" date="2021" name="Microbiome">
        <title>Successional dynamics and alternative stable states in a saline activated sludge microbial community over 9 years.</title>
        <authorList>
            <person name="Wang Y."/>
            <person name="Ye J."/>
            <person name="Ju F."/>
            <person name="Liu L."/>
            <person name="Boyd J.A."/>
            <person name="Deng Y."/>
            <person name="Parks D.H."/>
            <person name="Jiang X."/>
            <person name="Yin X."/>
            <person name="Woodcroft B.J."/>
            <person name="Tyson G.W."/>
            <person name="Hugenholtz P."/>
            <person name="Polz M.F."/>
            <person name="Zhang T."/>
        </authorList>
    </citation>
    <scope>NUCLEOTIDE SEQUENCE</scope>
    <source>
        <strain evidence="8">HKST-UBA14</strain>
    </source>
</reference>
<dbReference type="InterPro" id="IPR005151">
    <property type="entry name" value="Tail-specific_protease"/>
</dbReference>
<dbReference type="SMART" id="SM00228">
    <property type="entry name" value="PDZ"/>
    <property type="match status" value="1"/>
</dbReference>
<dbReference type="Gene3D" id="2.30.42.10">
    <property type="match status" value="1"/>
</dbReference>
<reference evidence="8" key="1">
    <citation type="submission" date="2020-04" db="EMBL/GenBank/DDBJ databases">
        <authorList>
            <person name="Zhang T."/>
        </authorList>
    </citation>
    <scope>NUCLEOTIDE SEQUENCE</scope>
    <source>
        <strain evidence="8">HKST-UBA14</strain>
    </source>
</reference>
<dbReference type="InterPro" id="IPR036034">
    <property type="entry name" value="PDZ_sf"/>
</dbReference>
<keyword evidence="6" id="KW-0812">Transmembrane</keyword>
<dbReference type="SUPFAM" id="SSF52096">
    <property type="entry name" value="ClpP/crotonase"/>
    <property type="match status" value="1"/>
</dbReference>